<reference evidence="2 3" key="1">
    <citation type="submission" date="2019-09" db="EMBL/GenBank/DDBJ databases">
        <title>Isolation and identification of active actinomycetes.</title>
        <authorList>
            <person name="Yu Z."/>
            <person name="Han C."/>
            <person name="Yu B."/>
        </authorList>
    </citation>
    <scope>NUCLEOTIDE SEQUENCE [LARGE SCALE GENOMIC DNA]</scope>
    <source>
        <strain evidence="2 3">NEAU-H2</strain>
    </source>
</reference>
<feature type="compositionally biased region" description="Polar residues" evidence="1">
    <location>
        <begin position="62"/>
        <end position="78"/>
    </location>
</feature>
<sequence length="362" mass="39201">MRPPSRVLTLLLHRPQHIGSHPRHICFRPVPERAPVPETAGSGAAGRRRGPGAGGGRRGDTRSSVQATQRTVAASRGTNRVKGGRGPGSARPAAAREPAPRTPAPSPAPCTRPSWPMPGAAHPRPQRKHPVERARVLQRRGAVQPRHKFRRTDRHPGVAAQEPSAFAQGRAPPAAQHDVEVGEFVEVVPFDVAEEGAAPIQRGVQEVHHRSAGRDVIWGIDTGQSRCPPDGTVTQDVIGTRPTQHLRLPALGEKHELGPPRERGELLLEPRPPLPDSGETAHQVVDVRDDPRFRDDSSPAPGLRLHQAAVQPGTGGTKPPDQRCPRTVRHRGIERDLDAYVHSATLLVPGNRKPCDDHHIPK</sequence>
<dbReference type="EMBL" id="WBKG01000013">
    <property type="protein sequence ID" value="KAB1987436.1"/>
    <property type="molecule type" value="Genomic_DNA"/>
</dbReference>
<feature type="compositionally biased region" description="Low complexity" evidence="1">
    <location>
        <begin position="88"/>
        <end position="97"/>
    </location>
</feature>
<feature type="region of interest" description="Disordered" evidence="1">
    <location>
        <begin position="20"/>
        <end position="159"/>
    </location>
</feature>
<accession>A0A7J5DFH5</accession>
<comment type="caution">
    <text evidence="2">The sequence shown here is derived from an EMBL/GenBank/DDBJ whole genome shotgun (WGS) entry which is preliminary data.</text>
</comment>
<evidence type="ECO:0000256" key="1">
    <source>
        <dbReference type="SAM" id="MobiDB-lite"/>
    </source>
</evidence>
<feature type="region of interest" description="Disordered" evidence="1">
    <location>
        <begin position="270"/>
        <end position="325"/>
    </location>
</feature>
<proteinExistence type="predicted"/>
<dbReference type="AlphaFoldDB" id="A0A7J5DFH5"/>
<dbReference type="Proteomes" id="UP000442990">
    <property type="component" value="Unassembled WGS sequence"/>
</dbReference>
<evidence type="ECO:0000313" key="2">
    <source>
        <dbReference type="EMBL" id="KAB1987436.1"/>
    </source>
</evidence>
<evidence type="ECO:0000313" key="3">
    <source>
        <dbReference type="Proteomes" id="UP000442990"/>
    </source>
</evidence>
<keyword evidence="3" id="KW-1185">Reference proteome</keyword>
<name>A0A7J5DFH5_9ACTN</name>
<organism evidence="2 3">
    <name type="scientific">Streptomyces triticiradicis</name>
    <dbReference type="NCBI Taxonomy" id="2651189"/>
    <lineage>
        <taxon>Bacteria</taxon>
        <taxon>Bacillati</taxon>
        <taxon>Actinomycetota</taxon>
        <taxon>Actinomycetes</taxon>
        <taxon>Kitasatosporales</taxon>
        <taxon>Streptomycetaceae</taxon>
        <taxon>Streptomyces</taxon>
    </lineage>
</organism>
<feature type="compositionally biased region" description="Pro residues" evidence="1">
    <location>
        <begin position="100"/>
        <end position="110"/>
    </location>
</feature>
<feature type="compositionally biased region" description="Basic and acidic residues" evidence="1">
    <location>
        <begin position="285"/>
        <end position="297"/>
    </location>
</feature>
<protein>
    <submittedName>
        <fullName evidence="2">Uncharacterized protein</fullName>
    </submittedName>
</protein>
<gene>
    <name evidence="2" type="ORF">F8144_17040</name>
</gene>